<accession>A0A399M9J8</accession>
<evidence type="ECO:0000313" key="2">
    <source>
        <dbReference type="Proteomes" id="UP000265875"/>
    </source>
</evidence>
<gene>
    <name evidence="1" type="ORF">D0894_09765</name>
</gene>
<comment type="caution">
    <text evidence="1">The sequence shown here is derived from an EMBL/GenBank/DDBJ whole genome shotgun (WGS) entry which is preliminary data.</text>
</comment>
<dbReference type="Proteomes" id="UP000265875">
    <property type="component" value="Unassembled WGS sequence"/>
</dbReference>
<protein>
    <submittedName>
        <fullName evidence="1">RHS repeat-associated core domain-containing protein</fullName>
    </submittedName>
</protein>
<name>A0A399M9J8_9PSED</name>
<evidence type="ECO:0000313" key="1">
    <source>
        <dbReference type="EMBL" id="RII78055.1"/>
    </source>
</evidence>
<sequence>MIFSLSYSPYGWSGSRPEPSMLKFNGEMRDDVSDGYHLGQGKRLYLPTIMRFTSPDDFSPFLRGGINCYAYCAGDPVNFTDPTGRAPGVPTLFKLAKHVVKDNQQLIPEGYFPAEVEYLLGVRPAPNTKKGRKEYQELQLTGITADEALASHPHLRAHIKHESRQFATILKHTDTNTPTSSVLSKHRDLAIHHSPFASQSITTDFRSSTENSFIETRERSILKYGLANGLTLNTDEVKKFIRWAKKADAYLEIHLK</sequence>
<dbReference type="NCBIfam" id="TIGR03696">
    <property type="entry name" value="Rhs_assc_core"/>
    <property type="match status" value="1"/>
</dbReference>
<dbReference type="Gene3D" id="2.180.10.10">
    <property type="entry name" value="RHS repeat-associated core"/>
    <property type="match status" value="1"/>
</dbReference>
<dbReference type="EMBL" id="QWLL01000020">
    <property type="protein sequence ID" value="RII78055.1"/>
    <property type="molecule type" value="Genomic_DNA"/>
</dbReference>
<proteinExistence type="predicted"/>
<organism evidence="1 2">
    <name type="scientific">Pseudomonas monteilii</name>
    <dbReference type="NCBI Taxonomy" id="76759"/>
    <lineage>
        <taxon>Bacteria</taxon>
        <taxon>Pseudomonadati</taxon>
        <taxon>Pseudomonadota</taxon>
        <taxon>Gammaproteobacteria</taxon>
        <taxon>Pseudomonadales</taxon>
        <taxon>Pseudomonadaceae</taxon>
        <taxon>Pseudomonas</taxon>
    </lineage>
</organism>
<reference evidence="1 2" key="1">
    <citation type="submission" date="2018-08" db="EMBL/GenBank/DDBJ databases">
        <title>Draft genome sequence of the cyanotroph, Pseudomonas monteilii BCN3.</title>
        <authorList>
            <person name="Jones L.B."/>
            <person name="Kunz D.A."/>
        </authorList>
    </citation>
    <scope>NUCLEOTIDE SEQUENCE [LARGE SCALE GENOMIC DNA]</scope>
    <source>
        <strain evidence="1 2">BCN3</strain>
    </source>
</reference>
<dbReference type="SUPFAM" id="SSF56399">
    <property type="entry name" value="ADP-ribosylation"/>
    <property type="match status" value="1"/>
</dbReference>
<dbReference type="InterPro" id="IPR022385">
    <property type="entry name" value="Rhs_assc_core"/>
</dbReference>
<dbReference type="RefSeq" id="WP_119369562.1">
    <property type="nucleotide sequence ID" value="NZ_QWLL01000020.1"/>
</dbReference>
<dbReference type="AlphaFoldDB" id="A0A399M9J8"/>